<evidence type="ECO:0000313" key="3">
    <source>
        <dbReference type="Proteomes" id="UP001176517"/>
    </source>
</evidence>
<feature type="region of interest" description="Disordered" evidence="1">
    <location>
        <begin position="1"/>
        <end position="69"/>
    </location>
</feature>
<organism evidence="2 3">
    <name type="scientific">Tilletia horrida</name>
    <dbReference type="NCBI Taxonomy" id="155126"/>
    <lineage>
        <taxon>Eukaryota</taxon>
        <taxon>Fungi</taxon>
        <taxon>Dikarya</taxon>
        <taxon>Basidiomycota</taxon>
        <taxon>Ustilaginomycotina</taxon>
        <taxon>Exobasidiomycetes</taxon>
        <taxon>Tilletiales</taxon>
        <taxon>Tilletiaceae</taxon>
        <taxon>Tilletia</taxon>
    </lineage>
</organism>
<comment type="caution">
    <text evidence="2">The sequence shown here is derived from an EMBL/GenBank/DDBJ whole genome shotgun (WGS) entry which is preliminary data.</text>
</comment>
<proteinExistence type="predicted"/>
<dbReference type="EMBL" id="JAPDMZ010000072">
    <property type="protein sequence ID" value="KAK0551779.1"/>
    <property type="molecule type" value="Genomic_DNA"/>
</dbReference>
<feature type="compositionally biased region" description="Polar residues" evidence="1">
    <location>
        <begin position="18"/>
        <end position="54"/>
    </location>
</feature>
<gene>
    <name evidence="2" type="ORF">OC846_003164</name>
</gene>
<evidence type="ECO:0000256" key="1">
    <source>
        <dbReference type="SAM" id="MobiDB-lite"/>
    </source>
</evidence>
<sequence length="105" mass="10752">MSDSYDPVEATRPKPPTSIATSTINEDGSSTLASSTQNDSDTFASHSSNANTSARTDELTDSTPAQRKGSTVFVADGEEGGVTQQVVKEGGEDVGVGEGGNVQID</sequence>
<reference evidence="2" key="1">
    <citation type="journal article" date="2023" name="PhytoFront">
        <title>Draft Genome Resources of Seven Strains of Tilletia horrida, Causal Agent of Kernel Smut of Rice.</title>
        <authorList>
            <person name="Khanal S."/>
            <person name="Antony Babu S."/>
            <person name="Zhou X.G."/>
        </authorList>
    </citation>
    <scope>NUCLEOTIDE SEQUENCE</scope>
    <source>
        <strain evidence="2">TX6</strain>
    </source>
</reference>
<dbReference type="AlphaFoldDB" id="A0AAN6GPK0"/>
<evidence type="ECO:0000313" key="2">
    <source>
        <dbReference type="EMBL" id="KAK0551779.1"/>
    </source>
</evidence>
<keyword evidence="3" id="KW-1185">Reference proteome</keyword>
<name>A0AAN6GPK0_9BASI</name>
<accession>A0AAN6GPK0</accession>
<dbReference type="Proteomes" id="UP001176517">
    <property type="component" value="Unassembled WGS sequence"/>
</dbReference>
<protein>
    <submittedName>
        <fullName evidence="2">Uncharacterized protein</fullName>
    </submittedName>
</protein>